<dbReference type="GO" id="GO:0008076">
    <property type="term" value="C:voltage-gated potassium channel complex"/>
    <property type="evidence" value="ECO:0007669"/>
    <property type="project" value="InterPro"/>
</dbReference>
<evidence type="ECO:0000313" key="17">
    <source>
        <dbReference type="Proteomes" id="UP000663891"/>
    </source>
</evidence>
<evidence type="ECO:0000256" key="6">
    <source>
        <dbReference type="ARBA" id="ARBA00022882"/>
    </source>
</evidence>
<dbReference type="Pfam" id="PF00520">
    <property type="entry name" value="Ion_trans"/>
    <property type="match status" value="1"/>
</dbReference>
<proteinExistence type="predicted"/>
<dbReference type="Pfam" id="PF02214">
    <property type="entry name" value="BTB_2"/>
    <property type="match status" value="1"/>
</dbReference>
<dbReference type="InterPro" id="IPR000210">
    <property type="entry name" value="BTB/POZ_dom"/>
</dbReference>
<evidence type="ECO:0000256" key="9">
    <source>
        <dbReference type="ARBA" id="ARBA00023065"/>
    </source>
</evidence>
<evidence type="ECO:0000313" key="16">
    <source>
        <dbReference type="EMBL" id="CAF3650283.1"/>
    </source>
</evidence>
<dbReference type="OrthoDB" id="10047083at2759"/>
<dbReference type="SMART" id="SM00225">
    <property type="entry name" value="BTB"/>
    <property type="match status" value="1"/>
</dbReference>
<dbReference type="Gene3D" id="1.10.287.70">
    <property type="match status" value="1"/>
</dbReference>
<accession>A0A814MRZ1</accession>
<dbReference type="PRINTS" id="PR01496">
    <property type="entry name" value="SHAKERCHANEL"/>
</dbReference>
<dbReference type="Proteomes" id="UP000663881">
    <property type="component" value="Unassembled WGS sequence"/>
</dbReference>
<name>A0A814MRZ1_9BILA</name>
<evidence type="ECO:0000256" key="7">
    <source>
        <dbReference type="ARBA" id="ARBA00022958"/>
    </source>
</evidence>
<gene>
    <name evidence="16" type="ORF">OKA104_LOCUS9156</name>
    <name evidence="15" type="ORF">OXD698_LOCUS467</name>
    <name evidence="14" type="ORF">VCS650_LOCUS19155</name>
</gene>
<evidence type="ECO:0000256" key="4">
    <source>
        <dbReference type="ARBA" id="ARBA00022692"/>
    </source>
</evidence>
<dbReference type="Gene3D" id="3.30.710.10">
    <property type="entry name" value="Potassium Channel Kv1.1, Chain A"/>
    <property type="match status" value="1"/>
</dbReference>
<dbReference type="InterPro" id="IPR027359">
    <property type="entry name" value="Volt_channel_dom_sf"/>
</dbReference>
<dbReference type="SUPFAM" id="SSF54695">
    <property type="entry name" value="POZ domain"/>
    <property type="match status" value="1"/>
</dbReference>
<dbReference type="Gene3D" id="1.20.120.350">
    <property type="entry name" value="Voltage-gated potassium channels. Chain C"/>
    <property type="match status" value="1"/>
</dbReference>
<dbReference type="InterPro" id="IPR005821">
    <property type="entry name" value="Ion_trans_dom"/>
</dbReference>
<evidence type="ECO:0000256" key="2">
    <source>
        <dbReference type="ARBA" id="ARBA00022448"/>
    </source>
</evidence>
<keyword evidence="10 12" id="KW-0472">Membrane</keyword>
<evidence type="ECO:0000256" key="1">
    <source>
        <dbReference type="ARBA" id="ARBA00004141"/>
    </source>
</evidence>
<evidence type="ECO:0000313" key="14">
    <source>
        <dbReference type="EMBL" id="CAF1083637.1"/>
    </source>
</evidence>
<dbReference type="InterPro" id="IPR003972">
    <property type="entry name" value="K_chnl_volt-dep_Kv1"/>
</dbReference>
<dbReference type="EMBL" id="CAJNON010000189">
    <property type="protein sequence ID" value="CAF1083637.1"/>
    <property type="molecule type" value="Genomic_DNA"/>
</dbReference>
<dbReference type="InterPro" id="IPR028325">
    <property type="entry name" value="VG_K_chnl"/>
</dbReference>
<dbReference type="PANTHER" id="PTHR11537:SF113">
    <property type="entry name" value="POTASSIUM VOLTAGE-GATED CHANNEL PROTEIN SHAKER"/>
    <property type="match status" value="1"/>
</dbReference>
<feature type="domain" description="BTB" evidence="13">
    <location>
        <begin position="53"/>
        <end position="153"/>
    </location>
</feature>
<feature type="transmembrane region" description="Helical" evidence="12">
    <location>
        <begin position="276"/>
        <end position="301"/>
    </location>
</feature>
<reference evidence="14" key="1">
    <citation type="submission" date="2021-02" db="EMBL/GenBank/DDBJ databases">
        <authorList>
            <person name="Nowell W R."/>
        </authorList>
    </citation>
    <scope>NUCLEOTIDE SEQUENCE</scope>
</reference>
<keyword evidence="9" id="KW-0406">Ion transport</keyword>
<feature type="transmembrane region" description="Helical" evidence="12">
    <location>
        <begin position="346"/>
        <end position="369"/>
    </location>
</feature>
<evidence type="ECO:0000256" key="8">
    <source>
        <dbReference type="ARBA" id="ARBA00022989"/>
    </source>
</evidence>
<feature type="transmembrane region" description="Helical" evidence="12">
    <location>
        <begin position="410"/>
        <end position="431"/>
    </location>
</feature>
<protein>
    <recommendedName>
        <fullName evidence="13">BTB domain-containing protein</fullName>
    </recommendedName>
</protein>
<keyword evidence="5" id="KW-0631">Potassium channel</keyword>
<comment type="caution">
    <text evidence="14">The sequence shown here is derived from an EMBL/GenBank/DDBJ whole genome shotgun (WGS) entry which is preliminary data.</text>
</comment>
<dbReference type="InterPro" id="IPR003131">
    <property type="entry name" value="T1-type_BTB"/>
</dbReference>
<dbReference type="AlphaFoldDB" id="A0A814MRZ1"/>
<evidence type="ECO:0000259" key="13">
    <source>
        <dbReference type="SMART" id="SM00225"/>
    </source>
</evidence>
<dbReference type="FunFam" id="3.30.710.10:FF:000157">
    <property type="entry name" value="Potassium channel"/>
    <property type="match status" value="1"/>
</dbReference>
<evidence type="ECO:0000256" key="5">
    <source>
        <dbReference type="ARBA" id="ARBA00022826"/>
    </source>
</evidence>
<dbReference type="SUPFAM" id="SSF81324">
    <property type="entry name" value="Voltage-gated potassium channels"/>
    <property type="match status" value="1"/>
</dbReference>
<dbReference type="EMBL" id="CAJOAZ010000011">
    <property type="protein sequence ID" value="CAF3486662.1"/>
    <property type="molecule type" value="Genomic_DNA"/>
</dbReference>
<evidence type="ECO:0000313" key="15">
    <source>
        <dbReference type="EMBL" id="CAF3486662.1"/>
    </source>
</evidence>
<dbReference type="PANTHER" id="PTHR11537">
    <property type="entry name" value="VOLTAGE-GATED POTASSIUM CHANNEL"/>
    <property type="match status" value="1"/>
</dbReference>
<organism evidence="14 17">
    <name type="scientific">Adineta steineri</name>
    <dbReference type="NCBI Taxonomy" id="433720"/>
    <lineage>
        <taxon>Eukaryota</taxon>
        <taxon>Metazoa</taxon>
        <taxon>Spiralia</taxon>
        <taxon>Gnathifera</taxon>
        <taxon>Rotifera</taxon>
        <taxon>Eurotatoria</taxon>
        <taxon>Bdelloidea</taxon>
        <taxon>Adinetida</taxon>
        <taxon>Adinetidae</taxon>
        <taxon>Adineta</taxon>
    </lineage>
</organism>
<evidence type="ECO:0000256" key="12">
    <source>
        <dbReference type="SAM" id="Phobius"/>
    </source>
</evidence>
<keyword evidence="11" id="KW-0407">Ion channel</keyword>
<dbReference type="GO" id="GO:0001508">
    <property type="term" value="P:action potential"/>
    <property type="evidence" value="ECO:0007669"/>
    <property type="project" value="TreeGrafter"/>
</dbReference>
<keyword evidence="3" id="KW-0633">Potassium transport</keyword>
<evidence type="ECO:0000256" key="11">
    <source>
        <dbReference type="ARBA" id="ARBA00023303"/>
    </source>
</evidence>
<dbReference type="PRINTS" id="PR00169">
    <property type="entry name" value="KCHANNEL"/>
</dbReference>
<evidence type="ECO:0000256" key="3">
    <source>
        <dbReference type="ARBA" id="ARBA00022538"/>
    </source>
</evidence>
<dbReference type="Proteomes" id="UP000663891">
    <property type="component" value="Unassembled WGS sequence"/>
</dbReference>
<dbReference type="GO" id="GO:0005251">
    <property type="term" value="F:delayed rectifier potassium channel activity"/>
    <property type="evidence" value="ECO:0007669"/>
    <property type="project" value="TreeGrafter"/>
</dbReference>
<keyword evidence="6" id="KW-0851">Voltage-gated channel</keyword>
<dbReference type="GO" id="GO:0051260">
    <property type="term" value="P:protein homooligomerization"/>
    <property type="evidence" value="ECO:0007669"/>
    <property type="project" value="InterPro"/>
</dbReference>
<comment type="subcellular location">
    <subcellularLocation>
        <location evidence="1">Membrane</location>
        <topology evidence="1">Multi-pass membrane protein</topology>
    </subcellularLocation>
</comment>
<feature type="transmembrane region" description="Helical" evidence="12">
    <location>
        <begin position="180"/>
        <end position="202"/>
    </location>
</feature>
<keyword evidence="4 12" id="KW-0812">Transmembrane</keyword>
<dbReference type="Proteomes" id="UP000663844">
    <property type="component" value="Unassembled WGS sequence"/>
</dbReference>
<dbReference type="EMBL" id="CAJOAY010000383">
    <property type="protein sequence ID" value="CAF3650283.1"/>
    <property type="molecule type" value="Genomic_DNA"/>
</dbReference>
<dbReference type="InterPro" id="IPR011333">
    <property type="entry name" value="SKP1/BTB/POZ_sf"/>
</dbReference>
<sequence length="555" mass="64533">MYNTQNISKKATWTGRTTVELEHPHNIINLRSNRNEDLSNIKNRRKSEYQIDSRIIINVSGLRFETLKTTLERYPQTLLGNIRRRSLFYDKKQDEYFFDRHRTCFESILYYYQSHGRLRRPEYVPLDTFLEEITFFELGSDALKQVQQAENLEEAQIIHLPKNPICRFIWSTLEYPQYSILAKIINIISLFFILLSAVGLAVETLPKYHRATNDQCQNEADGLLINTNITLRDHRCPNIFSSPFYIIQAICIAFFTLEFLLRLVTCPSYFKFIKSILNWIDLLAIIPFFIRLTIILIRAHYETDSNVYLILRLLRIIRFIRIFKLYRIFKSIQSLRVLASTLKESLADFIIILTFLSLSGFLFGAAFYFTENSMNENMFDSIPTATYYGIMTITAVGYGDLSPVTPLGRVLASLCAIFGISVVSMLVSVLAERYQRVYTRKLFLNEKYSDDPVFEDDEETDSTLSLSNDDDLFQSQTSVTPQLKSISKTIELAEDDETNKIKSLGNSTEKIQFVIGFILDDSKKREDLIMTEMIKEILDVKFGKQYLITRTDVSL</sequence>
<keyword evidence="2" id="KW-0813">Transport</keyword>
<evidence type="ECO:0000256" key="10">
    <source>
        <dbReference type="ARBA" id="ARBA00023136"/>
    </source>
</evidence>
<keyword evidence="8 12" id="KW-1133">Transmembrane helix</keyword>
<keyword evidence="7" id="KW-0630">Potassium</keyword>
<feature type="transmembrane region" description="Helical" evidence="12">
    <location>
        <begin position="244"/>
        <end position="264"/>
    </location>
</feature>